<proteinExistence type="predicted"/>
<evidence type="ECO:0000313" key="3">
    <source>
        <dbReference type="EMBL" id="MBE9395949.1"/>
    </source>
</evidence>
<dbReference type="RefSeq" id="WP_193951499.1">
    <property type="nucleotide sequence ID" value="NZ_JADEYS010000001.1"/>
</dbReference>
<dbReference type="InterPro" id="IPR006860">
    <property type="entry name" value="FecR"/>
</dbReference>
<evidence type="ECO:0000313" key="4">
    <source>
        <dbReference type="Proteomes" id="UP000640333"/>
    </source>
</evidence>
<reference evidence="3" key="1">
    <citation type="submission" date="2020-10" db="EMBL/GenBank/DDBJ databases">
        <title>Bacterium isolated from coastal waters sediment.</title>
        <authorList>
            <person name="Chen R.-J."/>
            <person name="Lu D.-C."/>
            <person name="Zhu K.-L."/>
            <person name="Du Z.-J."/>
        </authorList>
    </citation>
    <scope>NUCLEOTIDE SEQUENCE</scope>
    <source>
        <strain evidence="3">N1Y112</strain>
    </source>
</reference>
<name>A0A8J7FAG2_9GAMM</name>
<gene>
    <name evidence="3" type="ORF">IOQ59_01605</name>
</gene>
<evidence type="ECO:0000259" key="2">
    <source>
        <dbReference type="Pfam" id="PF04773"/>
    </source>
</evidence>
<dbReference type="Proteomes" id="UP000640333">
    <property type="component" value="Unassembled WGS sequence"/>
</dbReference>
<dbReference type="PANTHER" id="PTHR38731:SF3">
    <property type="entry name" value="BLL6125 PROTEIN"/>
    <property type="match status" value="1"/>
</dbReference>
<evidence type="ECO:0000256" key="1">
    <source>
        <dbReference type="SAM" id="MobiDB-lite"/>
    </source>
</evidence>
<comment type="caution">
    <text evidence="3">The sequence shown here is derived from an EMBL/GenBank/DDBJ whole genome shotgun (WGS) entry which is preliminary data.</text>
</comment>
<dbReference type="AlphaFoldDB" id="A0A8J7FAG2"/>
<organism evidence="3 4">
    <name type="scientific">Pontibacterium sinense</name>
    <dbReference type="NCBI Taxonomy" id="2781979"/>
    <lineage>
        <taxon>Bacteria</taxon>
        <taxon>Pseudomonadati</taxon>
        <taxon>Pseudomonadota</taxon>
        <taxon>Gammaproteobacteria</taxon>
        <taxon>Oceanospirillales</taxon>
        <taxon>Oceanospirillaceae</taxon>
        <taxon>Pontibacterium</taxon>
    </lineage>
</organism>
<feature type="domain" description="FecR protein" evidence="2">
    <location>
        <begin position="16"/>
        <end position="118"/>
    </location>
</feature>
<dbReference type="PANTHER" id="PTHR38731">
    <property type="entry name" value="LIPL45-RELATED LIPOPROTEIN-RELATED"/>
    <property type="match status" value="1"/>
</dbReference>
<sequence>MTTDVTRGDTIFEGDAFSTGPDGHVHLLMHDKGFFSLRPNSRMRIERYSYDSANLSQNRVKIQLETGVLRSITGRAGEMNKRQYRLNTPVAAIGVRGTDYSVYASEALSRISVRSGGVVMSPFGDGCQVAGSGPCDGVAAAELLAVDLGAVLETRVGESTVIKYDTLSPDDLNPPLPEERHLLRQVGDNLSSQETKHDNKAPASTLDNPDESSEKVEGEGKAEVSNESPTEQEARAGLSGGGTHYPNDEQIDFDGRREELSAYVSERPLVQLVVEAGLKGDGLPLPKDAGLVEKPSIIWGRWAEYSGDDESYKTIARLLYENRRYAALNSVFGMLEERVDDRDIPSTGRTFFRLNGYEAYVKRSDRLEGAVLSNASLLIDFEQARFATHVNFDAESLSETSSIVGSGDVRSTGFFSSDSGAPAVINGVFSPGAGEAGYLFQYNLAPGVDAVGATHWVNTSVDISR</sequence>
<feature type="compositionally biased region" description="Basic and acidic residues" evidence="1">
    <location>
        <begin position="212"/>
        <end position="224"/>
    </location>
</feature>
<dbReference type="Pfam" id="PF04773">
    <property type="entry name" value="FecR"/>
    <property type="match status" value="1"/>
</dbReference>
<keyword evidence="4" id="KW-1185">Reference proteome</keyword>
<protein>
    <submittedName>
        <fullName evidence="3">FecR domain-containing protein</fullName>
    </submittedName>
</protein>
<dbReference type="EMBL" id="JADEYS010000001">
    <property type="protein sequence ID" value="MBE9395949.1"/>
    <property type="molecule type" value="Genomic_DNA"/>
</dbReference>
<feature type="region of interest" description="Disordered" evidence="1">
    <location>
        <begin position="188"/>
        <end position="250"/>
    </location>
</feature>
<accession>A0A8J7FAG2</accession>